<protein>
    <submittedName>
        <fullName evidence="1">Uncharacterized protein</fullName>
    </submittedName>
</protein>
<accession>A0A4Y4B7Z4</accession>
<evidence type="ECO:0000313" key="1">
    <source>
        <dbReference type="EMBL" id="GEC75582.1"/>
    </source>
</evidence>
<proteinExistence type="predicted"/>
<evidence type="ECO:0000313" key="2">
    <source>
        <dbReference type="Proteomes" id="UP000317410"/>
    </source>
</evidence>
<dbReference type="Proteomes" id="UP000317410">
    <property type="component" value="Unassembled WGS sequence"/>
</dbReference>
<dbReference type="EMBL" id="BJNQ01000010">
    <property type="protein sequence ID" value="GEC75582.1"/>
    <property type="molecule type" value="Genomic_DNA"/>
</dbReference>
<organism evidence="1 2">
    <name type="scientific">Microbacterium maritypicum</name>
    <name type="common">Microbacterium liquefaciens</name>
    <dbReference type="NCBI Taxonomy" id="33918"/>
    <lineage>
        <taxon>Bacteria</taxon>
        <taxon>Bacillati</taxon>
        <taxon>Actinomycetota</taxon>
        <taxon>Actinomycetes</taxon>
        <taxon>Micrococcales</taxon>
        <taxon>Microbacteriaceae</taxon>
        <taxon>Microbacterium</taxon>
    </lineage>
</organism>
<sequence length="175" mass="19458">MSEKSTSLLMDAVATLTDWRLVRTFSCEVIVQDPGEEPQSLELHAEPMHSSYVLVDPRTGRRQSYDDTTRSFGTDGQIEQHQASALLTEPLPVRLAFPMSLPIWGRRHDLYRMVDADRVGSLLTVSLTGRADANLSGTLTIDLNRGLAVRIYAPTLQVEYRGIVPARSRFGVSSL</sequence>
<comment type="caution">
    <text evidence="1">The sequence shown here is derived from an EMBL/GenBank/DDBJ whole genome shotgun (WGS) entry which is preliminary data.</text>
</comment>
<gene>
    <name evidence="1" type="ORF">MLI01_17270</name>
</gene>
<name>A0A4Y4B7Z4_MICMQ</name>
<dbReference type="AlphaFoldDB" id="A0A4Y4B7Z4"/>
<reference evidence="1 2" key="1">
    <citation type="submission" date="2019-06" db="EMBL/GenBank/DDBJ databases">
        <title>Whole genome shotgun sequence of Microbacterium liquefaciens NBRC 15037.</title>
        <authorList>
            <person name="Hosoyama A."/>
            <person name="Uohara A."/>
            <person name="Ohji S."/>
            <person name="Ichikawa N."/>
        </authorList>
    </citation>
    <scope>NUCLEOTIDE SEQUENCE [LARGE SCALE GENOMIC DNA]</scope>
    <source>
        <strain evidence="1 2">NBRC 15037</strain>
    </source>
</reference>